<dbReference type="InterPro" id="IPR032675">
    <property type="entry name" value="LRR_dom_sf"/>
</dbReference>
<evidence type="ECO:0000313" key="5">
    <source>
        <dbReference type="Proteomes" id="UP000266841"/>
    </source>
</evidence>
<dbReference type="SMART" id="SM00368">
    <property type="entry name" value="LRR_RI"/>
    <property type="match status" value="3"/>
</dbReference>
<evidence type="ECO:0000256" key="3">
    <source>
        <dbReference type="ARBA" id="ARBA00023212"/>
    </source>
</evidence>
<dbReference type="EMBL" id="AGNL01008218">
    <property type="protein sequence ID" value="EJK70667.1"/>
    <property type="molecule type" value="Genomic_DNA"/>
</dbReference>
<name>K0TJA5_THAOC</name>
<evidence type="ECO:0000256" key="2">
    <source>
        <dbReference type="ARBA" id="ARBA00022490"/>
    </source>
</evidence>
<comment type="subcellular location">
    <subcellularLocation>
        <location evidence="1">Cytoplasm</location>
        <location evidence="1">Cytoskeleton</location>
    </subcellularLocation>
</comment>
<dbReference type="AlphaFoldDB" id="K0TJA5"/>
<sequence length="383" mass="42506">MQVTTLMLRSPDEVDEYRMEFLQHHKAQLRHDEALVPYWQQFTSALESYDGDLVFGGIELHSSVIDMLGPALATCITSLSLHDVGRGWIDLAIGVIGANSSLKNLSCSANPSRMERAFDLFSSVADHPTLSELTLRKVCSDGAEGYSLFMLAKICLLDGDSGSAKAYRLDFSGNSMTSNGATHIADAIASNSTRLVKLDLKNNQLTDSDAQAIGQALRGNTTLERLSMQDNELTHVGVAAIHDAVISPGCTFQSILNSEHMVSIDLPYSIGKLCPDFKRKYFYGDEQLTDVEDIERRKICYIFAIRHGSGTNFKLLCKELGDLAAKLLPFAIKQVFDCSHKYLAGNHNVGKLNWCRCREEQHVPPLSIAHEILRSWEVTKQEY</sequence>
<reference evidence="4 5" key="1">
    <citation type="journal article" date="2012" name="Genome Biol.">
        <title>Genome and low-iron response of an oceanic diatom adapted to chronic iron limitation.</title>
        <authorList>
            <person name="Lommer M."/>
            <person name="Specht M."/>
            <person name="Roy A.S."/>
            <person name="Kraemer L."/>
            <person name="Andreson R."/>
            <person name="Gutowska M.A."/>
            <person name="Wolf J."/>
            <person name="Bergner S.V."/>
            <person name="Schilhabel M.B."/>
            <person name="Klostermeier U.C."/>
            <person name="Beiko R.G."/>
            <person name="Rosenstiel P."/>
            <person name="Hippler M."/>
            <person name="Laroche J."/>
        </authorList>
    </citation>
    <scope>NUCLEOTIDE SEQUENCE [LARGE SCALE GENOMIC DNA]</scope>
    <source>
        <strain evidence="4 5">CCMP1005</strain>
    </source>
</reference>
<organism evidence="4 5">
    <name type="scientific">Thalassiosira oceanica</name>
    <name type="common">Marine diatom</name>
    <dbReference type="NCBI Taxonomy" id="159749"/>
    <lineage>
        <taxon>Eukaryota</taxon>
        <taxon>Sar</taxon>
        <taxon>Stramenopiles</taxon>
        <taxon>Ochrophyta</taxon>
        <taxon>Bacillariophyta</taxon>
        <taxon>Coscinodiscophyceae</taxon>
        <taxon>Thalassiosirophycidae</taxon>
        <taxon>Thalassiosirales</taxon>
        <taxon>Thalassiosiraceae</taxon>
        <taxon>Thalassiosira</taxon>
    </lineage>
</organism>
<gene>
    <name evidence="4" type="ORF">THAOC_07954</name>
</gene>
<dbReference type="GO" id="GO:0005856">
    <property type="term" value="C:cytoskeleton"/>
    <property type="evidence" value="ECO:0007669"/>
    <property type="project" value="UniProtKB-SubCell"/>
</dbReference>
<dbReference type="PANTHER" id="PTHR24107">
    <property type="entry name" value="YNEIN REGULATORY COMPLEX SUBUNIT 5"/>
    <property type="match status" value="1"/>
</dbReference>
<keyword evidence="3" id="KW-0206">Cytoskeleton</keyword>
<proteinExistence type="predicted"/>
<dbReference type="OrthoDB" id="120976at2759"/>
<dbReference type="InterPro" id="IPR001611">
    <property type="entry name" value="Leu-rich_rpt"/>
</dbReference>
<protein>
    <submittedName>
        <fullName evidence="4">Uncharacterized protein</fullName>
    </submittedName>
</protein>
<dbReference type="Gene3D" id="3.80.10.10">
    <property type="entry name" value="Ribonuclease Inhibitor"/>
    <property type="match status" value="1"/>
</dbReference>
<dbReference type="InterPro" id="IPR052410">
    <property type="entry name" value="DRC5"/>
</dbReference>
<evidence type="ECO:0000313" key="4">
    <source>
        <dbReference type="EMBL" id="EJK70667.1"/>
    </source>
</evidence>
<comment type="caution">
    <text evidence="4">The sequence shown here is derived from an EMBL/GenBank/DDBJ whole genome shotgun (WGS) entry which is preliminary data.</text>
</comment>
<keyword evidence="2" id="KW-0963">Cytoplasm</keyword>
<evidence type="ECO:0000256" key="1">
    <source>
        <dbReference type="ARBA" id="ARBA00004245"/>
    </source>
</evidence>
<dbReference type="Pfam" id="PF13516">
    <property type="entry name" value="LRR_6"/>
    <property type="match status" value="2"/>
</dbReference>
<accession>K0TJA5</accession>
<dbReference type="Proteomes" id="UP000266841">
    <property type="component" value="Unassembled WGS sequence"/>
</dbReference>
<dbReference type="PANTHER" id="PTHR24107:SF2">
    <property type="entry name" value="NLR FAMILY CARD DOMAIN CONTAINING 3"/>
    <property type="match status" value="1"/>
</dbReference>
<keyword evidence="5" id="KW-1185">Reference proteome</keyword>
<dbReference type="SUPFAM" id="SSF52047">
    <property type="entry name" value="RNI-like"/>
    <property type="match status" value="1"/>
</dbReference>